<feature type="compositionally biased region" description="Basic and acidic residues" evidence="1">
    <location>
        <begin position="17"/>
        <end position="32"/>
    </location>
</feature>
<evidence type="ECO:0000313" key="2">
    <source>
        <dbReference type="EMBL" id="EFH50942.1"/>
    </source>
</evidence>
<proteinExistence type="predicted"/>
<dbReference type="Proteomes" id="UP000008694">
    <property type="component" value="Unassembled WGS sequence"/>
</dbReference>
<dbReference type="Gramene" id="fgenesh1_pg.C_scaffold_6002791">
    <property type="protein sequence ID" value="fgenesh1_pg.C_scaffold_6002791"/>
    <property type="gene ID" value="fgenesh1_pg.C_scaffold_6002791"/>
</dbReference>
<gene>
    <name evidence="2" type="ORF">ARALYDRAFT_352198</name>
</gene>
<reference evidence="3" key="1">
    <citation type="journal article" date="2011" name="Nat. Genet.">
        <title>The Arabidopsis lyrata genome sequence and the basis of rapid genome size change.</title>
        <authorList>
            <person name="Hu T.T."/>
            <person name="Pattyn P."/>
            <person name="Bakker E.G."/>
            <person name="Cao J."/>
            <person name="Cheng J.-F."/>
            <person name="Clark R.M."/>
            <person name="Fahlgren N."/>
            <person name="Fawcett J.A."/>
            <person name="Grimwood J."/>
            <person name="Gundlach H."/>
            <person name="Haberer G."/>
            <person name="Hollister J.D."/>
            <person name="Ossowski S."/>
            <person name="Ottilar R.P."/>
            <person name="Salamov A.A."/>
            <person name="Schneeberger K."/>
            <person name="Spannagl M."/>
            <person name="Wang X."/>
            <person name="Yang L."/>
            <person name="Nasrallah M.E."/>
            <person name="Bergelson J."/>
            <person name="Carrington J.C."/>
            <person name="Gaut B.S."/>
            <person name="Schmutz J."/>
            <person name="Mayer K.F.X."/>
            <person name="Van de Peer Y."/>
            <person name="Grigoriev I.V."/>
            <person name="Nordborg M."/>
            <person name="Weigel D."/>
            <person name="Guo Y.-L."/>
        </authorList>
    </citation>
    <scope>NUCLEOTIDE SEQUENCE [LARGE SCALE GENOMIC DNA]</scope>
    <source>
        <strain evidence="3">cv. MN47</strain>
    </source>
</reference>
<dbReference type="STRING" id="81972.D7LZH1"/>
<feature type="compositionally biased region" description="Basic and acidic residues" evidence="1">
    <location>
        <begin position="1"/>
        <end position="10"/>
    </location>
</feature>
<dbReference type="HOGENOM" id="CLU_1191301_0_0_1"/>
<sequence length="233" mass="26722">MRWRSSRPEAGHGSALHRHESSTNRVSERVGVREQGRTKMTRICSIKEQQKKRLKIYVDTGTSSSKAVYKYFSSKLIDQRSSEVKALSMLSVEDKTRVESVLDYIEDIDLRRRMLPYIKAFSFGLKDWRLRINCITNPYMYEQKLLKLNKAFKIRLGRGLYGGCLGMRADGNHQLSDGKLLSLQSSAAGLRPIEAIIFMQRNNLKMCFRSTDAITDTSEIAKVCYVSKSNCNF</sequence>
<accession>D7LZH1</accession>
<dbReference type="PANTHER" id="PTHR46922:SF3">
    <property type="entry name" value="HEAT SHOCK PROTEIN"/>
    <property type="match status" value="1"/>
</dbReference>
<feature type="region of interest" description="Disordered" evidence="1">
    <location>
        <begin position="1"/>
        <end position="32"/>
    </location>
</feature>
<name>D7LZH1_ARALL</name>
<dbReference type="PANTHER" id="PTHR46922">
    <property type="entry name" value="DHHA1 DOMAIN PROTEIN"/>
    <property type="match status" value="1"/>
</dbReference>
<dbReference type="eggNOG" id="ENOG502QT6Z">
    <property type="taxonomic scope" value="Eukaryota"/>
</dbReference>
<evidence type="ECO:0000313" key="3">
    <source>
        <dbReference type="Proteomes" id="UP000008694"/>
    </source>
</evidence>
<evidence type="ECO:0000256" key="1">
    <source>
        <dbReference type="SAM" id="MobiDB-lite"/>
    </source>
</evidence>
<protein>
    <submittedName>
        <fullName evidence="2">Uncharacterized protein</fullName>
    </submittedName>
</protein>
<dbReference type="AlphaFoldDB" id="D7LZH1"/>
<dbReference type="EMBL" id="GL348718">
    <property type="protein sequence ID" value="EFH50942.1"/>
    <property type="molecule type" value="Genomic_DNA"/>
</dbReference>
<organism evidence="3">
    <name type="scientific">Arabidopsis lyrata subsp. lyrata</name>
    <name type="common">Lyre-leaved rock-cress</name>
    <dbReference type="NCBI Taxonomy" id="81972"/>
    <lineage>
        <taxon>Eukaryota</taxon>
        <taxon>Viridiplantae</taxon>
        <taxon>Streptophyta</taxon>
        <taxon>Embryophyta</taxon>
        <taxon>Tracheophyta</taxon>
        <taxon>Spermatophyta</taxon>
        <taxon>Magnoliopsida</taxon>
        <taxon>eudicotyledons</taxon>
        <taxon>Gunneridae</taxon>
        <taxon>Pentapetalae</taxon>
        <taxon>rosids</taxon>
        <taxon>malvids</taxon>
        <taxon>Brassicales</taxon>
        <taxon>Brassicaceae</taxon>
        <taxon>Camelineae</taxon>
        <taxon>Arabidopsis</taxon>
    </lineage>
</organism>
<keyword evidence="3" id="KW-1185">Reference proteome</keyword>